<comment type="caution">
    <text evidence="2">The sequence shown here is derived from an EMBL/GenBank/DDBJ whole genome shotgun (WGS) entry which is preliminary data.</text>
</comment>
<reference evidence="2 3" key="1">
    <citation type="journal article" date="2011" name="Appl. Environ. Microbiol.">
        <title>Contribution of a Sodium Ion Gradient to Energy Conservation during Fermentation in the Cyanobacterium Arthrospira (Spirulina) maxima CS-328.</title>
        <authorList>
            <person name="Carrieri D."/>
            <person name="Ananyev G."/>
            <person name="Lenz O."/>
            <person name="Bryant D.A."/>
            <person name="Dismukes G.C."/>
        </authorList>
    </citation>
    <scope>NUCLEOTIDE SEQUENCE [LARGE SCALE GENOMIC DNA]</scope>
    <source>
        <strain evidence="2 3">CS-328</strain>
    </source>
</reference>
<accession>B5VX40</accession>
<evidence type="ECO:0000256" key="1">
    <source>
        <dbReference type="SAM" id="SignalP"/>
    </source>
</evidence>
<dbReference type="PROSITE" id="PS51257">
    <property type="entry name" value="PROKAR_LIPOPROTEIN"/>
    <property type="match status" value="1"/>
</dbReference>
<sequence length="370" mass="40613" precursor="true">MTKTLSWAGLLGLSCGLLACGQLTTGQTTEQTIRPSSESFLPQNAAIASSPVTVSSPSGLASRHYNAEAIYTEFERLTRRACQQQEKIVGNLRYQLCTMTDSQGLIQVVYASSSLASEGDGAGYLLNENADIYAIRYFHSDEVFVLLPEARQTIVELVGNRQINVTTDKARWHQLELDARKQIMEISAQFDLNNSTVSNQPTSDRQEIQPIALMFWQPGALAGAGLPTPTIKKMALNVTTDKARWHQLELDAREQIIEISAQFDLNNFTVSNQPTSDRQEIQRIALMFLEPGALAAGLPTPTIEKMAIADDTALLTWQQGETAGMMLLRKEQGQWGVLTYGGGAIDATTLSEYNVPQTTGEALLKQLNLN</sequence>
<dbReference type="AlphaFoldDB" id="B5VX40"/>
<keyword evidence="3" id="KW-1185">Reference proteome</keyword>
<keyword evidence="1" id="KW-0732">Signal</keyword>
<evidence type="ECO:0000313" key="2">
    <source>
        <dbReference type="EMBL" id="EDZ96045.1"/>
    </source>
</evidence>
<evidence type="ECO:0000313" key="3">
    <source>
        <dbReference type="Proteomes" id="UP000004061"/>
    </source>
</evidence>
<name>B5VX40_LIMMA</name>
<protein>
    <submittedName>
        <fullName evidence="2">Uncharacterized protein</fullName>
    </submittedName>
</protein>
<dbReference type="Proteomes" id="UP000004061">
    <property type="component" value="Unassembled WGS sequence"/>
</dbReference>
<organism evidence="2 3">
    <name type="scientific">Limnospira maxima CS-328</name>
    <dbReference type="NCBI Taxonomy" id="513049"/>
    <lineage>
        <taxon>Bacteria</taxon>
        <taxon>Bacillati</taxon>
        <taxon>Cyanobacteriota</taxon>
        <taxon>Cyanophyceae</taxon>
        <taxon>Oscillatoriophycideae</taxon>
        <taxon>Oscillatoriales</taxon>
        <taxon>Sirenicapillariaceae</taxon>
        <taxon>Limnospira</taxon>
    </lineage>
</organism>
<gene>
    <name evidence="2" type="ORF">AmaxDRAFT_1082</name>
</gene>
<dbReference type="EMBL" id="ABYK01000006">
    <property type="protein sequence ID" value="EDZ96045.1"/>
    <property type="molecule type" value="Genomic_DNA"/>
</dbReference>
<feature type="signal peptide" evidence="1">
    <location>
        <begin position="1"/>
        <end position="19"/>
    </location>
</feature>
<proteinExistence type="predicted"/>
<feature type="chain" id="PRO_5002837284" evidence="1">
    <location>
        <begin position="20"/>
        <end position="370"/>
    </location>
</feature>